<dbReference type="GO" id="GO:0016887">
    <property type="term" value="F:ATP hydrolysis activity"/>
    <property type="evidence" value="ECO:0007669"/>
    <property type="project" value="InterPro"/>
</dbReference>
<dbReference type="Gene3D" id="3.30.230.80">
    <property type="match status" value="1"/>
</dbReference>
<name>A0AA88R665_9ASTE</name>
<keyword evidence="4" id="KW-1185">Reference proteome</keyword>
<dbReference type="GO" id="GO:0005524">
    <property type="term" value="F:ATP binding"/>
    <property type="evidence" value="ECO:0007669"/>
    <property type="project" value="InterPro"/>
</dbReference>
<dbReference type="SUPFAM" id="SSF54211">
    <property type="entry name" value="Ribosomal protein S5 domain 2-like"/>
    <property type="match status" value="1"/>
</dbReference>
<evidence type="ECO:0000256" key="1">
    <source>
        <dbReference type="ARBA" id="ARBA00008239"/>
    </source>
</evidence>
<comment type="caution">
    <text evidence="3">The sequence shown here is derived from an EMBL/GenBank/DDBJ whole genome shotgun (WGS) entry which is preliminary data.</text>
</comment>
<dbReference type="Pfam" id="PF00183">
    <property type="entry name" value="HSP90"/>
    <property type="match status" value="1"/>
</dbReference>
<dbReference type="GO" id="GO:0051082">
    <property type="term" value="F:unfolded protein binding"/>
    <property type="evidence" value="ECO:0007669"/>
    <property type="project" value="InterPro"/>
</dbReference>
<dbReference type="EMBL" id="JAVXUO010002617">
    <property type="protein sequence ID" value="KAK2971035.1"/>
    <property type="molecule type" value="Genomic_DNA"/>
</dbReference>
<evidence type="ECO:0000256" key="2">
    <source>
        <dbReference type="ARBA" id="ARBA00023186"/>
    </source>
</evidence>
<gene>
    <name evidence="3" type="ORF">RJ640_025809</name>
</gene>
<keyword evidence="2" id="KW-0143">Chaperone</keyword>
<reference evidence="3" key="1">
    <citation type="submission" date="2022-12" db="EMBL/GenBank/DDBJ databases">
        <title>Draft genome assemblies for two species of Escallonia (Escalloniales).</title>
        <authorList>
            <person name="Chanderbali A."/>
            <person name="Dervinis C."/>
            <person name="Anghel I."/>
            <person name="Soltis D."/>
            <person name="Soltis P."/>
            <person name="Zapata F."/>
        </authorList>
    </citation>
    <scope>NUCLEOTIDE SEQUENCE</scope>
    <source>
        <strain evidence="3">UCBG92.1500</strain>
        <tissue evidence="3">Leaf</tissue>
    </source>
</reference>
<dbReference type="InterPro" id="IPR020568">
    <property type="entry name" value="Ribosomal_Su5_D2-typ_SF"/>
</dbReference>
<protein>
    <submittedName>
        <fullName evidence="3">Uncharacterized protein</fullName>
    </submittedName>
</protein>
<dbReference type="AlphaFoldDB" id="A0AA88R665"/>
<comment type="similarity">
    <text evidence="1">Belongs to the heat shock protein 90 family.</text>
</comment>
<dbReference type="InterPro" id="IPR001404">
    <property type="entry name" value="Hsp90_fam"/>
</dbReference>
<dbReference type="Gene3D" id="3.40.50.11260">
    <property type="match status" value="1"/>
</dbReference>
<evidence type="ECO:0000313" key="4">
    <source>
        <dbReference type="Proteomes" id="UP001187471"/>
    </source>
</evidence>
<dbReference type="Proteomes" id="UP001187471">
    <property type="component" value="Unassembled WGS sequence"/>
</dbReference>
<sequence length="119" mass="13849">MKIAEYKEDYTKFCEAFSKNLKLEIHGDSQNRKKLADLLRYPSTESGDELSSFNEYVTKMKEGQNTSTTLLALENSPFLERLQKKDYEVLFVVDDWTLFDEFAEKQLKESDGRSSTNRG</sequence>
<dbReference type="PANTHER" id="PTHR11528">
    <property type="entry name" value="HEAT SHOCK PROTEIN 90 FAMILY MEMBER"/>
    <property type="match status" value="1"/>
</dbReference>
<accession>A0AA88R665</accession>
<organism evidence="3 4">
    <name type="scientific">Escallonia rubra</name>
    <dbReference type="NCBI Taxonomy" id="112253"/>
    <lineage>
        <taxon>Eukaryota</taxon>
        <taxon>Viridiplantae</taxon>
        <taxon>Streptophyta</taxon>
        <taxon>Embryophyta</taxon>
        <taxon>Tracheophyta</taxon>
        <taxon>Spermatophyta</taxon>
        <taxon>Magnoliopsida</taxon>
        <taxon>eudicotyledons</taxon>
        <taxon>Gunneridae</taxon>
        <taxon>Pentapetalae</taxon>
        <taxon>asterids</taxon>
        <taxon>campanulids</taxon>
        <taxon>Escalloniales</taxon>
        <taxon>Escalloniaceae</taxon>
        <taxon>Escallonia</taxon>
    </lineage>
</organism>
<proteinExistence type="inferred from homology"/>
<dbReference type="GO" id="GO:0140662">
    <property type="term" value="F:ATP-dependent protein folding chaperone"/>
    <property type="evidence" value="ECO:0007669"/>
    <property type="project" value="InterPro"/>
</dbReference>
<evidence type="ECO:0000313" key="3">
    <source>
        <dbReference type="EMBL" id="KAK2971035.1"/>
    </source>
</evidence>